<organism evidence="1">
    <name type="scientific">marine sediment metagenome</name>
    <dbReference type="NCBI Taxonomy" id="412755"/>
    <lineage>
        <taxon>unclassified sequences</taxon>
        <taxon>metagenomes</taxon>
        <taxon>ecological metagenomes</taxon>
    </lineage>
</organism>
<name>A0A0F9UAW1_9ZZZZ</name>
<protein>
    <submittedName>
        <fullName evidence="1">Uncharacterized protein</fullName>
    </submittedName>
</protein>
<dbReference type="AlphaFoldDB" id="A0A0F9UAW1"/>
<proteinExistence type="predicted"/>
<sequence>MRDSSVPRYRYVEALYLSPRKEAKTRCVQGMEITSCLDGPANMRLTYLDGCFMKTFVTACPPELLGTVKMLAEWEPVGDGSMTDERGRDNR</sequence>
<comment type="caution">
    <text evidence="1">The sequence shown here is derived from an EMBL/GenBank/DDBJ whole genome shotgun (WGS) entry which is preliminary data.</text>
</comment>
<evidence type="ECO:0000313" key="1">
    <source>
        <dbReference type="EMBL" id="KKN58411.1"/>
    </source>
</evidence>
<reference evidence="1" key="1">
    <citation type="journal article" date="2015" name="Nature">
        <title>Complex archaea that bridge the gap between prokaryotes and eukaryotes.</title>
        <authorList>
            <person name="Spang A."/>
            <person name="Saw J.H."/>
            <person name="Jorgensen S.L."/>
            <person name="Zaremba-Niedzwiedzka K."/>
            <person name="Martijn J."/>
            <person name="Lind A.E."/>
            <person name="van Eijk R."/>
            <person name="Schleper C."/>
            <person name="Guy L."/>
            <person name="Ettema T.J."/>
        </authorList>
    </citation>
    <scope>NUCLEOTIDE SEQUENCE</scope>
</reference>
<dbReference type="EMBL" id="LAZR01000763">
    <property type="protein sequence ID" value="KKN58411.1"/>
    <property type="molecule type" value="Genomic_DNA"/>
</dbReference>
<accession>A0A0F9UAW1</accession>
<gene>
    <name evidence="1" type="ORF">LCGC14_0552240</name>
</gene>